<proteinExistence type="predicted"/>
<dbReference type="InterPro" id="IPR036188">
    <property type="entry name" value="FAD/NAD-bd_sf"/>
</dbReference>
<accession>A0ABR2UWG9</accession>
<dbReference type="Gene3D" id="3.50.50.60">
    <property type="entry name" value="FAD/NAD(P)-binding domain"/>
    <property type="match status" value="1"/>
</dbReference>
<protein>
    <submittedName>
        <fullName evidence="2">Amine oxidase domain-containing protein</fullName>
    </submittedName>
</protein>
<reference evidence="2 3" key="1">
    <citation type="journal article" date="2024" name="J. Plant Pathol.">
        <title>Sequence and assembly of the genome of Seiridium unicorne, isolate CBS 538.82, causal agent of cypress canker disease.</title>
        <authorList>
            <person name="Scali E."/>
            <person name="Rocca G.D."/>
            <person name="Danti R."/>
            <person name="Garbelotto M."/>
            <person name="Barberini S."/>
            <person name="Baroncelli R."/>
            <person name="Emiliani G."/>
        </authorList>
    </citation>
    <scope>NUCLEOTIDE SEQUENCE [LARGE SCALE GENOMIC DNA]</scope>
    <source>
        <strain evidence="2 3">BM-138-508</strain>
    </source>
</reference>
<comment type="caution">
    <text evidence="2">The sequence shown here is derived from an EMBL/GenBank/DDBJ whole genome shotgun (WGS) entry which is preliminary data.</text>
</comment>
<dbReference type="PANTHER" id="PTHR10742:SF414">
    <property type="entry name" value="CONTAINING AMINE OXIDASE, PUTATIVE (AFU_ORTHOLOGUE AFUA_3G12150)-RELATED"/>
    <property type="match status" value="1"/>
</dbReference>
<dbReference type="SUPFAM" id="SSF51905">
    <property type="entry name" value="FAD/NAD(P)-binding domain"/>
    <property type="match status" value="1"/>
</dbReference>
<gene>
    <name evidence="2" type="ORF">SUNI508_07892</name>
</gene>
<dbReference type="PANTHER" id="PTHR10742">
    <property type="entry name" value="FLAVIN MONOAMINE OXIDASE"/>
    <property type="match status" value="1"/>
</dbReference>
<organism evidence="2 3">
    <name type="scientific">Seiridium unicorne</name>
    <dbReference type="NCBI Taxonomy" id="138068"/>
    <lineage>
        <taxon>Eukaryota</taxon>
        <taxon>Fungi</taxon>
        <taxon>Dikarya</taxon>
        <taxon>Ascomycota</taxon>
        <taxon>Pezizomycotina</taxon>
        <taxon>Sordariomycetes</taxon>
        <taxon>Xylariomycetidae</taxon>
        <taxon>Amphisphaeriales</taxon>
        <taxon>Sporocadaceae</taxon>
        <taxon>Seiridium</taxon>
    </lineage>
</organism>
<dbReference type="InterPro" id="IPR002937">
    <property type="entry name" value="Amino_oxidase"/>
</dbReference>
<dbReference type="SUPFAM" id="SSF54373">
    <property type="entry name" value="FAD-linked reductases, C-terminal domain"/>
    <property type="match status" value="1"/>
</dbReference>
<evidence type="ECO:0000259" key="1">
    <source>
        <dbReference type="Pfam" id="PF01593"/>
    </source>
</evidence>
<dbReference type="Proteomes" id="UP001408356">
    <property type="component" value="Unassembled WGS sequence"/>
</dbReference>
<feature type="domain" description="Amine oxidase" evidence="1">
    <location>
        <begin position="69"/>
        <end position="528"/>
    </location>
</feature>
<sequence>MDAYSMSGSGFGRNTSRISQDLQTCRLFSAMTSSTDRVLEAGNTAPGLGKRRTKARDHKPQVAIVGAGLAGLRCASLLLDHDDFEVTLIEGRDRLGGRVHQVKLPNGHLVDCGPNWIHGTEDNAILDIATEAEIPISRWDENSYVYDEDGKLLAQRDGEIYSTMMLDIVQDAFAYSNKHSPTISPEISLWDFFQQEVVKRIPSTKPDFERKRSFVLQLSEMWGAFVGSPVHTQSLKFFWLEECIEGENLFCAGTYQKILQSIAKPALDKANFKLSTKVTKIKTTNDDEGKLEVFTTGGAFKFDEVVFTAPLGWLKRHPHAFSPALPSRLTKAINSIGYGCLEKVYISFPAAFWLKPDLHGRIVTGFCQWLSPKYATESNSKKWNQEVVELGSLPDGTGHPTLLFYIYGDQSRHITDEVSKLESKDKKDAFLIQFFKPYYSRLPHYDESSPECQPTACFSTDWLQDDLAGNGSYSNFQVGLEEGDKDIETMRQGLPDRGLWFAGEHTAPYVALGTATGAYWSGESVGERIRAAYGLQKGGVQSVAGTSVKL</sequence>
<dbReference type="Gene3D" id="3.90.660.10">
    <property type="match status" value="1"/>
</dbReference>
<dbReference type="InterPro" id="IPR050281">
    <property type="entry name" value="Flavin_monoamine_oxidase"/>
</dbReference>
<dbReference type="Pfam" id="PF01593">
    <property type="entry name" value="Amino_oxidase"/>
    <property type="match status" value="1"/>
</dbReference>
<name>A0ABR2UWG9_9PEZI</name>
<evidence type="ECO:0000313" key="3">
    <source>
        <dbReference type="Proteomes" id="UP001408356"/>
    </source>
</evidence>
<keyword evidence="3" id="KW-1185">Reference proteome</keyword>
<dbReference type="EMBL" id="JARVKF010000363">
    <property type="protein sequence ID" value="KAK9418635.1"/>
    <property type="molecule type" value="Genomic_DNA"/>
</dbReference>
<evidence type="ECO:0000313" key="2">
    <source>
        <dbReference type="EMBL" id="KAK9418635.1"/>
    </source>
</evidence>